<dbReference type="InterPro" id="IPR038718">
    <property type="entry name" value="SNF2-like_sf"/>
</dbReference>
<dbReference type="SUPFAM" id="SSF52540">
    <property type="entry name" value="P-loop containing nucleoside triphosphate hydrolases"/>
    <property type="match status" value="1"/>
</dbReference>
<evidence type="ECO:0000313" key="3">
    <source>
        <dbReference type="Proteomes" id="UP001227230"/>
    </source>
</evidence>
<dbReference type="Gene3D" id="3.40.50.10810">
    <property type="entry name" value="Tandem AAA-ATPase domain"/>
    <property type="match status" value="1"/>
</dbReference>
<keyword evidence="3" id="KW-1185">Reference proteome</keyword>
<sequence length="266" mass="29573">MKTELPREQIRMLMADASEKSAHASASSSSLQSSSTPFSMVITNTEMKHDGVRVINLNHGDLTTHERFLVTKVYCVLRAVKFLGNPDEMRRIRGNLLVAGKFEVYVASFEMAIKEKSTLRCFSWHYIIIDGVHRIKNENPLLSKTMRLYSANCRLLIMVDLMIVEGIEAAVIPFGLDGFVSCRTLSRRNDDSQVASRLGDEDRYSSIMDESVMKSLEHAMERESSLENVNVTCPIPAEQVVLNINSSSHGELASLNGSLITAGSKG</sequence>
<proteinExistence type="predicted"/>
<name>A0ABY9CWR1_VITVI</name>
<evidence type="ECO:0000313" key="2">
    <source>
        <dbReference type="EMBL" id="WJZ99838.1"/>
    </source>
</evidence>
<organism evidence="2 3">
    <name type="scientific">Vitis vinifera</name>
    <name type="common">Grape</name>
    <dbReference type="NCBI Taxonomy" id="29760"/>
    <lineage>
        <taxon>Eukaryota</taxon>
        <taxon>Viridiplantae</taxon>
        <taxon>Streptophyta</taxon>
        <taxon>Embryophyta</taxon>
        <taxon>Tracheophyta</taxon>
        <taxon>Spermatophyta</taxon>
        <taxon>Magnoliopsida</taxon>
        <taxon>eudicotyledons</taxon>
        <taxon>Gunneridae</taxon>
        <taxon>Pentapetalae</taxon>
        <taxon>rosids</taxon>
        <taxon>Vitales</taxon>
        <taxon>Vitaceae</taxon>
        <taxon>Viteae</taxon>
        <taxon>Vitis</taxon>
    </lineage>
</organism>
<dbReference type="EMBL" id="CP126659">
    <property type="protein sequence ID" value="WJZ99838.1"/>
    <property type="molecule type" value="Genomic_DNA"/>
</dbReference>
<protein>
    <recommendedName>
        <fullName evidence="1">SNF2 N-terminal domain-containing protein</fullName>
    </recommendedName>
</protein>
<gene>
    <name evidence="2" type="ORF">VitviT2T_018253</name>
</gene>
<evidence type="ECO:0000259" key="1">
    <source>
        <dbReference type="Pfam" id="PF00176"/>
    </source>
</evidence>
<dbReference type="InterPro" id="IPR027417">
    <property type="entry name" value="P-loop_NTPase"/>
</dbReference>
<dbReference type="PANTHER" id="PTHR10799">
    <property type="entry name" value="SNF2/RAD54 HELICASE FAMILY"/>
    <property type="match status" value="1"/>
</dbReference>
<feature type="domain" description="SNF2 N-terminal" evidence="1">
    <location>
        <begin position="77"/>
        <end position="157"/>
    </location>
</feature>
<reference evidence="2 3" key="1">
    <citation type="journal article" date="2023" name="Hortic Res">
        <title>The complete reference genome for grapevine (Vitis vinifera L.) genetics and breeding.</title>
        <authorList>
            <person name="Shi X."/>
            <person name="Cao S."/>
            <person name="Wang X."/>
            <person name="Huang S."/>
            <person name="Wang Y."/>
            <person name="Liu Z."/>
            <person name="Liu W."/>
            <person name="Leng X."/>
            <person name="Peng Y."/>
            <person name="Wang N."/>
            <person name="Wang Y."/>
            <person name="Ma Z."/>
            <person name="Xu X."/>
            <person name="Zhang F."/>
            <person name="Xue H."/>
            <person name="Zhong H."/>
            <person name="Wang Y."/>
            <person name="Zhang K."/>
            <person name="Velt A."/>
            <person name="Avia K."/>
            <person name="Holtgrawe D."/>
            <person name="Grimplet J."/>
            <person name="Matus J.T."/>
            <person name="Ware D."/>
            <person name="Wu X."/>
            <person name="Wang H."/>
            <person name="Liu C."/>
            <person name="Fang Y."/>
            <person name="Rustenholz C."/>
            <person name="Cheng Z."/>
            <person name="Xiao H."/>
            <person name="Zhou Y."/>
        </authorList>
    </citation>
    <scope>NUCLEOTIDE SEQUENCE [LARGE SCALE GENOMIC DNA]</scope>
    <source>
        <strain evidence="3">cv. Pinot noir / PN40024</strain>
        <tissue evidence="2">Leaf</tissue>
    </source>
</reference>
<dbReference type="Pfam" id="PF00176">
    <property type="entry name" value="SNF2-rel_dom"/>
    <property type="match status" value="1"/>
</dbReference>
<dbReference type="Proteomes" id="UP001227230">
    <property type="component" value="Chromosome 12"/>
</dbReference>
<dbReference type="InterPro" id="IPR000330">
    <property type="entry name" value="SNF2_N"/>
</dbReference>
<accession>A0ABY9CWR1</accession>